<name>A0A5S5C4Z0_9BACL</name>
<organism evidence="2 3">
    <name type="scientific">Paenibacillus methanolicus</name>
    <dbReference type="NCBI Taxonomy" id="582686"/>
    <lineage>
        <taxon>Bacteria</taxon>
        <taxon>Bacillati</taxon>
        <taxon>Bacillota</taxon>
        <taxon>Bacilli</taxon>
        <taxon>Bacillales</taxon>
        <taxon>Paenibacillaceae</taxon>
        <taxon>Paenibacillus</taxon>
    </lineage>
</organism>
<feature type="region of interest" description="Disordered" evidence="1">
    <location>
        <begin position="1"/>
        <end position="63"/>
    </location>
</feature>
<feature type="compositionally biased region" description="Gly residues" evidence="1">
    <location>
        <begin position="17"/>
        <end position="26"/>
    </location>
</feature>
<keyword evidence="3" id="KW-1185">Reference proteome</keyword>
<dbReference type="EMBL" id="VNHS01000007">
    <property type="protein sequence ID" value="TYP73033.1"/>
    <property type="molecule type" value="Genomic_DNA"/>
</dbReference>
<evidence type="ECO:0000313" key="3">
    <source>
        <dbReference type="Proteomes" id="UP000323257"/>
    </source>
</evidence>
<accession>A0A5S5C4Z0</accession>
<gene>
    <name evidence="2" type="ORF">BCM02_10717</name>
</gene>
<sequence>MKNKKESRSFLLNGMLGQSGLGGQLGKGSPLQSMFMGQKSPWQGAPMGQKPPWSGGPWGPYPW</sequence>
<dbReference type="AlphaFoldDB" id="A0A5S5C4Z0"/>
<evidence type="ECO:0000313" key="2">
    <source>
        <dbReference type="EMBL" id="TYP73033.1"/>
    </source>
</evidence>
<reference evidence="2 3" key="1">
    <citation type="submission" date="2019-07" db="EMBL/GenBank/DDBJ databases">
        <title>Genomic Encyclopedia of Type Strains, Phase III (KMG-III): the genomes of soil and plant-associated and newly described type strains.</title>
        <authorList>
            <person name="Whitman W."/>
        </authorList>
    </citation>
    <scope>NUCLEOTIDE SEQUENCE [LARGE SCALE GENOMIC DNA]</scope>
    <source>
        <strain evidence="2 3">BL24</strain>
    </source>
</reference>
<dbReference type="Proteomes" id="UP000323257">
    <property type="component" value="Unassembled WGS sequence"/>
</dbReference>
<comment type="caution">
    <text evidence="2">The sequence shown here is derived from an EMBL/GenBank/DDBJ whole genome shotgun (WGS) entry which is preliminary data.</text>
</comment>
<evidence type="ECO:0000256" key="1">
    <source>
        <dbReference type="SAM" id="MobiDB-lite"/>
    </source>
</evidence>
<proteinExistence type="predicted"/>
<protein>
    <submittedName>
        <fullName evidence="2">Uncharacterized protein</fullName>
    </submittedName>
</protein>